<dbReference type="EMBL" id="MNBE01000735">
    <property type="protein sequence ID" value="OKO92956.1"/>
    <property type="molecule type" value="Genomic_DNA"/>
</dbReference>
<reference evidence="1 2" key="1">
    <citation type="submission" date="2016-10" db="EMBL/GenBank/DDBJ databases">
        <title>Genome sequence of the ascomycete fungus Penicillium subrubescens.</title>
        <authorList>
            <person name="De Vries R.P."/>
            <person name="Peng M."/>
            <person name="Dilokpimol A."/>
            <person name="Hilden K."/>
            <person name="Makela M.R."/>
            <person name="Grigoriev I."/>
            <person name="Riley R."/>
            <person name="Granchi Z."/>
        </authorList>
    </citation>
    <scope>NUCLEOTIDE SEQUENCE [LARGE SCALE GENOMIC DNA]</scope>
    <source>
        <strain evidence="1 2">CBS 132785</strain>
    </source>
</reference>
<keyword evidence="2" id="KW-1185">Reference proteome</keyword>
<proteinExistence type="predicted"/>
<organism evidence="1 2">
    <name type="scientific">Penicillium subrubescens</name>
    <dbReference type="NCBI Taxonomy" id="1316194"/>
    <lineage>
        <taxon>Eukaryota</taxon>
        <taxon>Fungi</taxon>
        <taxon>Dikarya</taxon>
        <taxon>Ascomycota</taxon>
        <taxon>Pezizomycotina</taxon>
        <taxon>Eurotiomycetes</taxon>
        <taxon>Eurotiomycetidae</taxon>
        <taxon>Eurotiales</taxon>
        <taxon>Aspergillaceae</taxon>
        <taxon>Penicillium</taxon>
    </lineage>
</organism>
<comment type="caution">
    <text evidence="1">The sequence shown here is derived from an EMBL/GenBank/DDBJ whole genome shotgun (WGS) entry which is preliminary data.</text>
</comment>
<evidence type="ECO:0000313" key="1">
    <source>
        <dbReference type="EMBL" id="OKO92956.1"/>
    </source>
</evidence>
<dbReference type="Proteomes" id="UP000186955">
    <property type="component" value="Unassembled WGS sequence"/>
</dbReference>
<dbReference type="AlphaFoldDB" id="A0A1Q5SYJ1"/>
<name>A0A1Q5SYJ1_9EURO</name>
<accession>A0A1Q5SYJ1</accession>
<gene>
    <name evidence="1" type="ORF">PENSUB_12551</name>
</gene>
<sequence>MSTGIWNELQLIEDARNVKGPITLPDYVRWSHFLLIKELRRQYWRAKYPVPSE</sequence>
<protein>
    <submittedName>
        <fullName evidence="1">Uncharacterized protein</fullName>
    </submittedName>
</protein>
<evidence type="ECO:0000313" key="2">
    <source>
        <dbReference type="Proteomes" id="UP000186955"/>
    </source>
</evidence>